<keyword evidence="1" id="KW-0378">Hydrolase</keyword>
<dbReference type="Proteomes" id="UP000032534">
    <property type="component" value="Unassembled WGS sequence"/>
</dbReference>
<keyword evidence="1" id="KW-0645">Protease</keyword>
<keyword evidence="1" id="KW-0720">Serine protease</keyword>
<protein>
    <submittedName>
        <fullName evidence="3">Uncharacterized protein</fullName>
    </submittedName>
</protein>
<reference evidence="3 4" key="1">
    <citation type="submission" date="2014-11" db="EMBL/GenBank/DDBJ databases">
        <title>Draft Genome Sequences of Paenibacillus polymyxa NRRL B-30509 and Paenibacillus terrae NRRL B-30644, Strains from a Poultry Environment that Produce Tridecaptin A and Paenicidins.</title>
        <authorList>
            <person name="van Belkum M.J."/>
            <person name="Lohans C.T."/>
            <person name="Vederas J.C."/>
        </authorList>
    </citation>
    <scope>NUCLEOTIDE SEQUENCE [LARGE SCALE GENOMIC DNA]</scope>
    <source>
        <strain evidence="3 4">NRRL B-30644</strain>
    </source>
</reference>
<dbReference type="EMBL" id="JTHP01000008">
    <property type="protein sequence ID" value="KJD46385.1"/>
    <property type="molecule type" value="Genomic_DNA"/>
</dbReference>
<dbReference type="AlphaFoldDB" id="A0A0D7X4Q2"/>
<keyword evidence="4" id="KW-1185">Reference proteome</keyword>
<dbReference type="GO" id="GO:0008236">
    <property type="term" value="F:serine-type peptidase activity"/>
    <property type="evidence" value="ECO:0007669"/>
    <property type="project" value="UniProtKB-KW"/>
</dbReference>
<dbReference type="OrthoDB" id="104542at2"/>
<dbReference type="RefSeq" id="WP_044645305.1">
    <property type="nucleotide sequence ID" value="NZ_JTHP01000008.1"/>
</dbReference>
<comment type="caution">
    <text evidence="3">The sequence shown here is derived from an EMBL/GenBank/DDBJ whole genome shotgun (WGS) entry which is preliminary data.</text>
</comment>
<evidence type="ECO:0000313" key="3">
    <source>
        <dbReference type="EMBL" id="KJD46385.1"/>
    </source>
</evidence>
<evidence type="ECO:0000256" key="1">
    <source>
        <dbReference type="ARBA" id="ARBA00022825"/>
    </source>
</evidence>
<feature type="region of interest" description="Disordered" evidence="2">
    <location>
        <begin position="134"/>
        <end position="154"/>
    </location>
</feature>
<proteinExistence type="predicted"/>
<dbReference type="InterPro" id="IPR043504">
    <property type="entry name" value="Peptidase_S1_PA_chymotrypsin"/>
</dbReference>
<gene>
    <name evidence="3" type="ORF">QD47_06205</name>
</gene>
<dbReference type="InterPro" id="IPR009003">
    <property type="entry name" value="Peptidase_S1_PA"/>
</dbReference>
<name>A0A0D7X4Q2_9BACL</name>
<evidence type="ECO:0000256" key="2">
    <source>
        <dbReference type="SAM" id="MobiDB-lite"/>
    </source>
</evidence>
<sequence length="348" mass="37336">MLATFSAALQVKKRMAKQVLKMSGVHGIGVGYRDPARPKRGAAVIVYTDRLAPASTGLLSATALGKQTSVPVRIVKSGKMKAHATDYMTRIRPVIAGYSVGTIEGSGTTGLIVAPTGAPATRYLFSNNHVLNPSNTDNREATLQPGGADGGTDTRDRIGRLYRYIRLNPKGTNFIDAALSLSTRNSMLSPRYATVGVVPGHVTAYRVGEKFKKVGRTTGVVNGTVESVYTDLQINYGGSLGLLTFQDQTVIRGTTPVSLPGDSGSVWLRRSDNYAAAVNFAGTADGRLSIAFPVQWFMQAFNTRVARPVGAGQVRRVDTGSSPRSYTRQLTSKELARLQPRTTRIKKS</sequence>
<dbReference type="PATRIC" id="fig|159743.3.peg.1349"/>
<dbReference type="SUPFAM" id="SSF50494">
    <property type="entry name" value="Trypsin-like serine proteases"/>
    <property type="match status" value="1"/>
</dbReference>
<dbReference type="Gene3D" id="2.40.10.10">
    <property type="entry name" value="Trypsin-like serine proteases"/>
    <property type="match status" value="1"/>
</dbReference>
<organism evidence="3 4">
    <name type="scientific">Paenibacillus terrae</name>
    <dbReference type="NCBI Taxonomy" id="159743"/>
    <lineage>
        <taxon>Bacteria</taxon>
        <taxon>Bacillati</taxon>
        <taxon>Bacillota</taxon>
        <taxon>Bacilli</taxon>
        <taxon>Bacillales</taxon>
        <taxon>Paenibacillaceae</taxon>
        <taxon>Paenibacillus</taxon>
    </lineage>
</organism>
<accession>A0A0D7X4Q2</accession>
<evidence type="ECO:0000313" key="4">
    <source>
        <dbReference type="Proteomes" id="UP000032534"/>
    </source>
</evidence>